<dbReference type="InterPro" id="IPR051537">
    <property type="entry name" value="DNA_Adenine_Mtase"/>
</dbReference>
<comment type="caution">
    <text evidence="9">The sequence shown here is derived from an EMBL/GenBank/DDBJ whole genome shotgun (WGS) entry which is preliminary data.</text>
</comment>
<dbReference type="InterPro" id="IPR029063">
    <property type="entry name" value="SAM-dependent_MTases_sf"/>
</dbReference>
<evidence type="ECO:0000256" key="4">
    <source>
        <dbReference type="ARBA" id="ARBA00022679"/>
    </source>
</evidence>
<feature type="domain" description="DNA methylase adenine-specific" evidence="8">
    <location>
        <begin position="87"/>
        <end position="179"/>
    </location>
</feature>
<dbReference type="GO" id="GO:0008170">
    <property type="term" value="F:N-methyltransferase activity"/>
    <property type="evidence" value="ECO:0007669"/>
    <property type="project" value="InterPro"/>
</dbReference>
<dbReference type="Gene3D" id="3.40.50.150">
    <property type="entry name" value="Vaccinia Virus protein VP39"/>
    <property type="match status" value="1"/>
</dbReference>
<dbReference type="SUPFAM" id="SSF53335">
    <property type="entry name" value="S-adenosyl-L-methionine-dependent methyltransferases"/>
    <property type="match status" value="1"/>
</dbReference>
<dbReference type="EMBL" id="PGFJ01000002">
    <property type="protein sequence ID" value="PJJ80282.1"/>
    <property type="molecule type" value="Genomic_DNA"/>
</dbReference>
<keyword evidence="5" id="KW-0949">S-adenosyl-L-methionine</keyword>
<comment type="similarity">
    <text evidence="1">Belongs to the N(4)/N(6)-methyltransferase family.</text>
</comment>
<dbReference type="PANTHER" id="PTHR42933">
    <property type="entry name" value="SLR6095 PROTEIN"/>
    <property type="match status" value="1"/>
</dbReference>
<dbReference type="Pfam" id="PF02384">
    <property type="entry name" value="N6_Mtase"/>
    <property type="match status" value="1"/>
</dbReference>
<proteinExistence type="inferred from homology"/>
<dbReference type="OrthoDB" id="9814572at2"/>
<evidence type="ECO:0000259" key="8">
    <source>
        <dbReference type="Pfam" id="PF02384"/>
    </source>
</evidence>
<evidence type="ECO:0000256" key="6">
    <source>
        <dbReference type="ARBA" id="ARBA00022747"/>
    </source>
</evidence>
<dbReference type="AlphaFoldDB" id="A0A2H9VPP5"/>
<dbReference type="Proteomes" id="UP000242687">
    <property type="component" value="Unassembled WGS sequence"/>
</dbReference>
<dbReference type="PANTHER" id="PTHR42933:SF3">
    <property type="entry name" value="TYPE I RESTRICTION ENZYME MJAVIII METHYLASE SUBUNIT"/>
    <property type="match status" value="1"/>
</dbReference>
<dbReference type="EC" id="2.1.1.72" evidence="2"/>
<evidence type="ECO:0000256" key="3">
    <source>
        <dbReference type="ARBA" id="ARBA00022603"/>
    </source>
</evidence>
<dbReference type="GO" id="GO:0032259">
    <property type="term" value="P:methylation"/>
    <property type="evidence" value="ECO:0007669"/>
    <property type="project" value="UniProtKB-KW"/>
</dbReference>
<keyword evidence="10" id="KW-1185">Reference proteome</keyword>
<evidence type="ECO:0000313" key="10">
    <source>
        <dbReference type="Proteomes" id="UP000242687"/>
    </source>
</evidence>
<dbReference type="PRINTS" id="PR00507">
    <property type="entry name" value="N12N6MTFRASE"/>
</dbReference>
<reference evidence="9 10" key="1">
    <citation type="submission" date="2017-11" db="EMBL/GenBank/DDBJ databases">
        <title>Genomic Encyclopedia of Archaeal and Bacterial Type Strains, Phase II (KMG-II): From Individual Species to Whole Genera.</title>
        <authorList>
            <person name="Goeker M."/>
        </authorList>
    </citation>
    <scope>NUCLEOTIDE SEQUENCE [LARGE SCALE GENOMIC DNA]</scope>
    <source>
        <strain evidence="9 10">DSM 28175</strain>
    </source>
</reference>
<evidence type="ECO:0000313" key="9">
    <source>
        <dbReference type="EMBL" id="PJJ80282.1"/>
    </source>
</evidence>
<dbReference type="InterPro" id="IPR003356">
    <property type="entry name" value="DNA_methylase_A-5"/>
</dbReference>
<keyword evidence="4" id="KW-0808">Transferase</keyword>
<comment type="catalytic activity">
    <reaction evidence="7">
        <text>a 2'-deoxyadenosine in DNA + S-adenosyl-L-methionine = an N(6)-methyl-2'-deoxyadenosine in DNA + S-adenosyl-L-homocysteine + H(+)</text>
        <dbReference type="Rhea" id="RHEA:15197"/>
        <dbReference type="Rhea" id="RHEA-COMP:12418"/>
        <dbReference type="Rhea" id="RHEA-COMP:12419"/>
        <dbReference type="ChEBI" id="CHEBI:15378"/>
        <dbReference type="ChEBI" id="CHEBI:57856"/>
        <dbReference type="ChEBI" id="CHEBI:59789"/>
        <dbReference type="ChEBI" id="CHEBI:90615"/>
        <dbReference type="ChEBI" id="CHEBI:90616"/>
        <dbReference type="EC" id="2.1.1.72"/>
    </reaction>
</comment>
<dbReference type="GO" id="GO:0009307">
    <property type="term" value="P:DNA restriction-modification system"/>
    <property type="evidence" value="ECO:0007669"/>
    <property type="project" value="UniProtKB-KW"/>
</dbReference>
<dbReference type="GO" id="GO:0009007">
    <property type="term" value="F:site-specific DNA-methyltransferase (adenine-specific) activity"/>
    <property type="evidence" value="ECO:0007669"/>
    <property type="project" value="UniProtKB-EC"/>
</dbReference>
<evidence type="ECO:0000256" key="5">
    <source>
        <dbReference type="ARBA" id="ARBA00022691"/>
    </source>
</evidence>
<keyword evidence="3" id="KW-0489">Methyltransferase</keyword>
<name>A0A2H9VPP5_9SPHI</name>
<evidence type="ECO:0000256" key="2">
    <source>
        <dbReference type="ARBA" id="ARBA00011900"/>
    </source>
</evidence>
<dbReference type="RefSeq" id="WP_100342570.1">
    <property type="nucleotide sequence ID" value="NZ_PGFJ01000002.1"/>
</dbReference>
<evidence type="ECO:0000256" key="1">
    <source>
        <dbReference type="ARBA" id="ARBA00006594"/>
    </source>
</evidence>
<evidence type="ECO:0000256" key="7">
    <source>
        <dbReference type="ARBA" id="ARBA00047942"/>
    </source>
</evidence>
<sequence>MTDIKELLTEFNRYAYGQSLHTAFTDRLDWMLLPFKRYEAADEQRKALETYQSHPKVEHLVKLITLIGDLSEGFRDPLGELFMQAISNGHNGQFSTPTPIADMMAMMQMGDVSDGRRINDPACGSGRMLLAAAKLNRSSLLYGADLDITCCKMSLFNMLLNSLTGEIAHMNTLSNRFYRGFKIDNVLVDGFHMPYYTEFTEPELSYIWLRPLKVQEVKPKFDKPFEPIRSVQAITGVQGSLFLAIAPGFSHL</sequence>
<organism evidence="9 10">
    <name type="scientific">Mucilaginibacter auburnensis</name>
    <dbReference type="NCBI Taxonomy" id="1457233"/>
    <lineage>
        <taxon>Bacteria</taxon>
        <taxon>Pseudomonadati</taxon>
        <taxon>Bacteroidota</taxon>
        <taxon>Sphingobacteriia</taxon>
        <taxon>Sphingobacteriales</taxon>
        <taxon>Sphingobacteriaceae</taxon>
        <taxon>Mucilaginibacter</taxon>
    </lineage>
</organism>
<dbReference type="GO" id="GO:0003677">
    <property type="term" value="F:DNA binding"/>
    <property type="evidence" value="ECO:0007669"/>
    <property type="project" value="InterPro"/>
</dbReference>
<accession>A0A2H9VPP5</accession>
<gene>
    <name evidence="9" type="ORF">CLV57_3432</name>
</gene>
<protein>
    <recommendedName>
        <fullName evidence="2">site-specific DNA-methyltransferase (adenine-specific)</fullName>
        <ecNumber evidence="2">2.1.1.72</ecNumber>
    </recommendedName>
</protein>
<keyword evidence="6" id="KW-0680">Restriction system</keyword>